<evidence type="ECO:0000313" key="14">
    <source>
        <dbReference type="EMBL" id="KAK4249256.1"/>
    </source>
</evidence>
<dbReference type="PANTHER" id="PTHR31490:SF35">
    <property type="entry name" value="ENDO-1,4-BETA-XYLANASE"/>
    <property type="match status" value="1"/>
</dbReference>
<evidence type="ECO:0000256" key="3">
    <source>
        <dbReference type="ARBA" id="ARBA00004851"/>
    </source>
</evidence>
<dbReference type="SUPFAM" id="SSF51445">
    <property type="entry name" value="(Trans)glycosidases"/>
    <property type="match status" value="1"/>
</dbReference>
<feature type="signal peptide" evidence="12">
    <location>
        <begin position="1"/>
        <end position="17"/>
    </location>
</feature>
<dbReference type="InterPro" id="IPR044846">
    <property type="entry name" value="GH10"/>
</dbReference>
<evidence type="ECO:0000256" key="11">
    <source>
        <dbReference type="RuleBase" id="RU361174"/>
    </source>
</evidence>
<sequence length="366" mass="40551">MRFSASIALALSGLVAAKPLRHDSRAMKFFQRQTQTLNEAMVASGREYIGTSLTLRGDSTEEDITKTEFGSITPENAMKWDATEPNRGQFTLNGADQHANWAKENGKQLRCHTLVWYSQLPGWVSNSGFDNATLIDVMANHINELMGRYKGVCTHWDVVNEALNEDGSYRDNVFLRVIGEAYIPIAFRLAAEADPDAKLYYNDYNLEYLGPKLEGAARIVKLVQQYGVKIDGVGYQAHLVTESTPTQETPTPSEEDLTAALRTTADLGVDVAYTELDIRMNTPADDQKLQALADAYNRVARSCLNVDRCVGITLWGVSDRYSWVSGTFPGEGEALLWDSNFQKKAAYDAFLEGISAPPSNSTKFGF</sequence>
<comment type="caution">
    <text evidence="14">The sequence shown here is derived from an EMBL/GenBank/DDBJ whole genome shotgun (WGS) entry which is preliminary data.</text>
</comment>
<accession>A0AAN7HGS6</accession>
<dbReference type="InterPro" id="IPR017853">
    <property type="entry name" value="GH"/>
</dbReference>
<keyword evidence="7 11" id="KW-0378">Hydrolase</keyword>
<name>A0AAN7HGS6_9PEZI</name>
<evidence type="ECO:0000256" key="4">
    <source>
        <dbReference type="ARBA" id="ARBA00007495"/>
    </source>
</evidence>
<comment type="catalytic activity">
    <reaction evidence="1 11">
        <text>Endohydrolysis of (1-&gt;4)-beta-D-xylosidic linkages in xylans.</text>
        <dbReference type="EC" id="3.2.1.8"/>
    </reaction>
</comment>
<comment type="subcellular location">
    <subcellularLocation>
        <location evidence="2">Secreted</location>
    </subcellularLocation>
</comment>
<reference evidence="14" key="1">
    <citation type="journal article" date="2023" name="Mol. Phylogenet. Evol.">
        <title>Genome-scale phylogeny and comparative genomics of the fungal order Sordariales.</title>
        <authorList>
            <person name="Hensen N."/>
            <person name="Bonometti L."/>
            <person name="Westerberg I."/>
            <person name="Brannstrom I.O."/>
            <person name="Guillou S."/>
            <person name="Cros-Aarteil S."/>
            <person name="Calhoun S."/>
            <person name="Haridas S."/>
            <person name="Kuo A."/>
            <person name="Mondo S."/>
            <person name="Pangilinan J."/>
            <person name="Riley R."/>
            <person name="LaButti K."/>
            <person name="Andreopoulos B."/>
            <person name="Lipzen A."/>
            <person name="Chen C."/>
            <person name="Yan M."/>
            <person name="Daum C."/>
            <person name="Ng V."/>
            <person name="Clum A."/>
            <person name="Steindorff A."/>
            <person name="Ohm R.A."/>
            <person name="Martin F."/>
            <person name="Silar P."/>
            <person name="Natvig D.O."/>
            <person name="Lalanne C."/>
            <person name="Gautier V."/>
            <person name="Ament-Velasquez S.L."/>
            <person name="Kruys A."/>
            <person name="Hutchinson M.I."/>
            <person name="Powell A.J."/>
            <person name="Barry K."/>
            <person name="Miller A.N."/>
            <person name="Grigoriev I.V."/>
            <person name="Debuchy R."/>
            <person name="Gladieux P."/>
            <person name="Hiltunen Thoren M."/>
            <person name="Johannesson H."/>
        </authorList>
    </citation>
    <scope>NUCLEOTIDE SEQUENCE</scope>
    <source>
        <strain evidence="14">CBS 359.72</strain>
    </source>
</reference>
<dbReference type="PANTHER" id="PTHR31490">
    <property type="entry name" value="GLYCOSYL HYDROLASE"/>
    <property type="match status" value="1"/>
</dbReference>
<dbReference type="EC" id="3.2.1.8" evidence="11"/>
<dbReference type="GO" id="GO:0045493">
    <property type="term" value="P:xylan catabolic process"/>
    <property type="evidence" value="ECO:0007669"/>
    <property type="project" value="UniProtKB-KW"/>
</dbReference>
<evidence type="ECO:0000256" key="5">
    <source>
        <dbReference type="ARBA" id="ARBA00022525"/>
    </source>
</evidence>
<feature type="chain" id="PRO_5043010584" description="Beta-xylanase" evidence="12">
    <location>
        <begin position="18"/>
        <end position="366"/>
    </location>
</feature>
<evidence type="ECO:0000256" key="1">
    <source>
        <dbReference type="ARBA" id="ARBA00000681"/>
    </source>
</evidence>
<keyword evidence="9 11" id="KW-0326">Glycosidase</keyword>
<keyword evidence="6" id="KW-0858">Xylan degradation</keyword>
<evidence type="ECO:0000256" key="2">
    <source>
        <dbReference type="ARBA" id="ARBA00004613"/>
    </source>
</evidence>
<keyword evidence="12" id="KW-0732">Signal</keyword>
<evidence type="ECO:0000313" key="15">
    <source>
        <dbReference type="Proteomes" id="UP001303647"/>
    </source>
</evidence>
<dbReference type="SMART" id="SM00633">
    <property type="entry name" value="Glyco_10"/>
    <property type="match status" value="1"/>
</dbReference>
<comment type="pathway">
    <text evidence="3">Glycan degradation; xylan degradation.</text>
</comment>
<reference evidence="14" key="2">
    <citation type="submission" date="2023-05" db="EMBL/GenBank/DDBJ databases">
        <authorList>
            <consortium name="Lawrence Berkeley National Laboratory"/>
            <person name="Steindorff A."/>
            <person name="Hensen N."/>
            <person name="Bonometti L."/>
            <person name="Westerberg I."/>
            <person name="Brannstrom I.O."/>
            <person name="Guillou S."/>
            <person name="Cros-Aarteil S."/>
            <person name="Calhoun S."/>
            <person name="Haridas S."/>
            <person name="Kuo A."/>
            <person name="Mondo S."/>
            <person name="Pangilinan J."/>
            <person name="Riley R."/>
            <person name="Labutti K."/>
            <person name="Andreopoulos B."/>
            <person name="Lipzen A."/>
            <person name="Chen C."/>
            <person name="Yanf M."/>
            <person name="Daum C."/>
            <person name="Ng V."/>
            <person name="Clum A."/>
            <person name="Ohm R."/>
            <person name="Martin F."/>
            <person name="Silar P."/>
            <person name="Natvig D."/>
            <person name="Lalanne C."/>
            <person name="Gautier V."/>
            <person name="Ament-Velasquez S.L."/>
            <person name="Kruys A."/>
            <person name="Hutchinson M.I."/>
            <person name="Powell A.J."/>
            <person name="Barry K."/>
            <person name="Miller A.N."/>
            <person name="Grigoriev I.V."/>
            <person name="Debuchy R."/>
            <person name="Gladieux P."/>
            <person name="Thoren M.H."/>
            <person name="Johannesson H."/>
        </authorList>
    </citation>
    <scope>NUCLEOTIDE SEQUENCE</scope>
    <source>
        <strain evidence="14">CBS 359.72</strain>
    </source>
</reference>
<evidence type="ECO:0000259" key="13">
    <source>
        <dbReference type="PROSITE" id="PS51760"/>
    </source>
</evidence>
<keyword evidence="8 11" id="KW-0119">Carbohydrate metabolism</keyword>
<keyword evidence="15" id="KW-1185">Reference proteome</keyword>
<dbReference type="EMBL" id="MU857626">
    <property type="protein sequence ID" value="KAK4249256.1"/>
    <property type="molecule type" value="Genomic_DNA"/>
</dbReference>
<protein>
    <recommendedName>
        <fullName evidence="11">Beta-xylanase</fullName>
        <ecNumber evidence="11">3.2.1.8</ecNumber>
    </recommendedName>
</protein>
<comment type="similarity">
    <text evidence="4 11">Belongs to the glycosyl hydrolase 10 (cellulase F) family.</text>
</comment>
<feature type="domain" description="GH10" evidence="13">
    <location>
        <begin position="49"/>
        <end position="353"/>
    </location>
</feature>
<keyword evidence="5" id="KW-0964">Secreted</keyword>
<gene>
    <name evidence="14" type="ORF">C7999DRAFT_30310</name>
</gene>
<dbReference type="Pfam" id="PF00331">
    <property type="entry name" value="Glyco_hydro_10"/>
    <property type="match status" value="1"/>
</dbReference>
<evidence type="ECO:0000256" key="7">
    <source>
        <dbReference type="ARBA" id="ARBA00022801"/>
    </source>
</evidence>
<dbReference type="Proteomes" id="UP001303647">
    <property type="component" value="Unassembled WGS sequence"/>
</dbReference>
<dbReference type="PRINTS" id="PR00134">
    <property type="entry name" value="GLHYDRLASE10"/>
</dbReference>
<keyword evidence="10 11" id="KW-0624">Polysaccharide degradation</keyword>
<dbReference type="Gene3D" id="3.20.20.80">
    <property type="entry name" value="Glycosidases"/>
    <property type="match status" value="1"/>
</dbReference>
<evidence type="ECO:0000256" key="6">
    <source>
        <dbReference type="ARBA" id="ARBA00022651"/>
    </source>
</evidence>
<dbReference type="GO" id="GO:0005576">
    <property type="term" value="C:extracellular region"/>
    <property type="evidence" value="ECO:0007669"/>
    <property type="project" value="UniProtKB-SubCell"/>
</dbReference>
<proteinExistence type="inferred from homology"/>
<dbReference type="AlphaFoldDB" id="A0AAN7HGS6"/>
<evidence type="ECO:0000256" key="9">
    <source>
        <dbReference type="ARBA" id="ARBA00023295"/>
    </source>
</evidence>
<evidence type="ECO:0000256" key="12">
    <source>
        <dbReference type="SAM" id="SignalP"/>
    </source>
</evidence>
<evidence type="ECO:0000256" key="10">
    <source>
        <dbReference type="ARBA" id="ARBA00023326"/>
    </source>
</evidence>
<dbReference type="GO" id="GO:0031176">
    <property type="term" value="F:endo-1,4-beta-xylanase activity"/>
    <property type="evidence" value="ECO:0007669"/>
    <property type="project" value="UniProtKB-EC"/>
</dbReference>
<dbReference type="InterPro" id="IPR001000">
    <property type="entry name" value="GH10_dom"/>
</dbReference>
<dbReference type="PROSITE" id="PS51760">
    <property type="entry name" value="GH10_2"/>
    <property type="match status" value="1"/>
</dbReference>
<evidence type="ECO:0000256" key="8">
    <source>
        <dbReference type="ARBA" id="ARBA00023277"/>
    </source>
</evidence>
<organism evidence="14 15">
    <name type="scientific">Corynascus novoguineensis</name>
    <dbReference type="NCBI Taxonomy" id="1126955"/>
    <lineage>
        <taxon>Eukaryota</taxon>
        <taxon>Fungi</taxon>
        <taxon>Dikarya</taxon>
        <taxon>Ascomycota</taxon>
        <taxon>Pezizomycotina</taxon>
        <taxon>Sordariomycetes</taxon>
        <taxon>Sordariomycetidae</taxon>
        <taxon>Sordariales</taxon>
        <taxon>Chaetomiaceae</taxon>
        <taxon>Corynascus</taxon>
    </lineage>
</organism>